<reference evidence="3" key="1">
    <citation type="submission" date="2017-06" db="EMBL/GenBank/DDBJ databases">
        <title>FDA dAtabase for Regulatory Grade micrObial Sequences (FDA-ARGOS): Supporting development and validation of Infectious Disease Dx tests.</title>
        <authorList>
            <person name="Campos J."/>
            <person name="Goldberg B."/>
            <person name="Tallon L."/>
            <person name="Sadzewicz L."/>
            <person name="Sengamalay N."/>
            <person name="Ott S."/>
            <person name="Godinez A."/>
            <person name="Nagaraj S."/>
            <person name="Vavikolanu K."/>
            <person name="Vyas G."/>
            <person name="Nadendla S."/>
            <person name="Aluvathingal J."/>
            <person name="Geyer C."/>
            <person name="Nandy P."/>
            <person name="Hobson J."/>
            <person name="Sichtig H."/>
        </authorList>
    </citation>
    <scope>NUCLEOTIDE SEQUENCE [LARGE SCALE GENOMIC DNA]</scope>
    <source>
        <strain evidence="3">FDAARGOS_285</strain>
    </source>
</reference>
<gene>
    <name evidence="2" type="ORF">CEP64_00430</name>
</gene>
<dbReference type="RefSeq" id="WP_075578347.1">
    <property type="nucleotide sequence ID" value="NZ_CP022046.2"/>
</dbReference>
<proteinExistence type="predicted"/>
<dbReference type="KEGG" id="sscu:CEP64_00430"/>
<dbReference type="InterPro" id="IPR047903">
    <property type="entry name" value="NDxxF_lipo"/>
</dbReference>
<keyword evidence="2" id="KW-0449">Lipoprotein</keyword>
<dbReference type="NCBIfam" id="NF033193">
    <property type="entry name" value="lipo_NDxxF"/>
    <property type="match status" value="1"/>
</dbReference>
<dbReference type="Proteomes" id="UP000197058">
    <property type="component" value="Chromosome"/>
</dbReference>
<evidence type="ECO:0000313" key="3">
    <source>
        <dbReference type="Proteomes" id="UP000197058"/>
    </source>
</evidence>
<evidence type="ECO:0000256" key="1">
    <source>
        <dbReference type="SAM" id="MobiDB-lite"/>
    </source>
</evidence>
<protein>
    <submittedName>
        <fullName evidence="2">NDxxF motif lipoprotein</fullName>
    </submittedName>
</protein>
<feature type="region of interest" description="Disordered" evidence="1">
    <location>
        <begin position="23"/>
        <end position="47"/>
    </location>
</feature>
<name>A0AAI8GSU8_MAMSC</name>
<dbReference type="PROSITE" id="PS51257">
    <property type="entry name" value="PROKAR_LIPOPROTEIN"/>
    <property type="match status" value="1"/>
</dbReference>
<accession>A0AAI8GSU8</accession>
<feature type="compositionally biased region" description="Basic and acidic residues" evidence="1">
    <location>
        <begin position="26"/>
        <end position="46"/>
    </location>
</feature>
<dbReference type="AlphaFoldDB" id="A0AAI8GSU8"/>
<organism evidence="2 3">
    <name type="scientific">Mammaliicoccus sciuri</name>
    <name type="common">Staphylococcus sciuri</name>
    <dbReference type="NCBI Taxonomy" id="1296"/>
    <lineage>
        <taxon>Bacteria</taxon>
        <taxon>Bacillati</taxon>
        <taxon>Bacillota</taxon>
        <taxon>Bacilli</taxon>
        <taxon>Bacillales</taxon>
        <taxon>Staphylococcaceae</taxon>
        <taxon>Mammaliicoccus</taxon>
    </lineage>
</organism>
<sequence>MKKFKSVIIYSSLALLLVGCGNEESSASKDNEHNQSEQKANKHENAKLPTVVFESDLTNEKLSKSEIYKSIQRYLDTNESIYKVTTKIEEKVWDEQPLTKREADQLEEGRKLLEKNDQNFSNYIENNTLPKGYQKETNRISQYFTSYNQTIKNLDQQVQKIEDKAEKGTISTKDIKDIVPDSQNVNGRQQAKIEKFLKQINVKTNAFKR</sequence>
<dbReference type="EMBL" id="CP022046">
    <property type="protein sequence ID" value="ASE33116.1"/>
    <property type="molecule type" value="Genomic_DNA"/>
</dbReference>
<evidence type="ECO:0000313" key="2">
    <source>
        <dbReference type="EMBL" id="ASE33116.1"/>
    </source>
</evidence>